<evidence type="ECO:0000313" key="9">
    <source>
        <dbReference type="Proteomes" id="UP001238496"/>
    </source>
</evidence>
<keyword evidence="5" id="KW-0812">Transmembrane</keyword>
<proteinExistence type="inferred from homology"/>
<dbReference type="Gene3D" id="6.10.340.10">
    <property type="match status" value="1"/>
</dbReference>
<evidence type="ECO:0000256" key="1">
    <source>
        <dbReference type="ARBA" id="ARBA00022500"/>
    </source>
</evidence>
<dbReference type="PRINTS" id="PR00260">
    <property type="entry name" value="CHEMTRNSDUCR"/>
</dbReference>
<dbReference type="PANTHER" id="PTHR43531:SF11">
    <property type="entry name" value="METHYL-ACCEPTING CHEMOTAXIS PROTEIN 3"/>
    <property type="match status" value="1"/>
</dbReference>
<keyword evidence="1" id="KW-0145">Chemotaxis</keyword>
<protein>
    <submittedName>
        <fullName evidence="8">Methyl-accepting chemotaxis protein</fullName>
    </submittedName>
</protein>
<name>A0ABU0GFC8_9HYPH</name>
<dbReference type="InterPro" id="IPR003660">
    <property type="entry name" value="HAMP_dom"/>
</dbReference>
<keyword evidence="9" id="KW-1185">Reference proteome</keyword>
<feature type="domain" description="Methyl-accepting transducer" evidence="6">
    <location>
        <begin position="503"/>
        <end position="732"/>
    </location>
</feature>
<comment type="caution">
    <text evidence="8">The sequence shown here is derived from an EMBL/GenBank/DDBJ whole genome shotgun (WGS) entry which is preliminary data.</text>
</comment>
<dbReference type="InterPro" id="IPR004090">
    <property type="entry name" value="Chemotax_Me-accpt_rcpt"/>
</dbReference>
<organism evidence="8 9">
    <name type="scientific">Peteryoungia aggregata LMG 23059</name>
    <dbReference type="NCBI Taxonomy" id="1368425"/>
    <lineage>
        <taxon>Bacteria</taxon>
        <taxon>Pseudomonadati</taxon>
        <taxon>Pseudomonadota</taxon>
        <taxon>Alphaproteobacteria</taxon>
        <taxon>Hyphomicrobiales</taxon>
        <taxon>Rhizobiaceae</taxon>
        <taxon>Peteryoungia</taxon>
    </lineage>
</organism>
<evidence type="ECO:0000313" key="8">
    <source>
        <dbReference type="EMBL" id="MDQ0423441.1"/>
    </source>
</evidence>
<dbReference type="InterPro" id="IPR004089">
    <property type="entry name" value="MCPsignal_dom"/>
</dbReference>
<dbReference type="PROSITE" id="PS50885">
    <property type="entry name" value="HAMP"/>
    <property type="match status" value="2"/>
</dbReference>
<comment type="similarity">
    <text evidence="2">Belongs to the methyl-accepting chemotaxis (MCP) protein family.</text>
</comment>
<gene>
    <name evidence="8" type="ORF">J2045_004493</name>
</gene>
<evidence type="ECO:0000259" key="7">
    <source>
        <dbReference type="PROSITE" id="PS50885"/>
    </source>
</evidence>
<feature type="transmembrane region" description="Helical" evidence="5">
    <location>
        <begin position="21"/>
        <end position="41"/>
    </location>
</feature>
<dbReference type="InterPro" id="IPR051310">
    <property type="entry name" value="MCP_chemotaxis"/>
</dbReference>
<feature type="region of interest" description="Disordered" evidence="4">
    <location>
        <begin position="417"/>
        <end position="444"/>
    </location>
</feature>
<dbReference type="SMART" id="SM00304">
    <property type="entry name" value="HAMP"/>
    <property type="match status" value="2"/>
</dbReference>
<dbReference type="SMART" id="SM00283">
    <property type="entry name" value="MA"/>
    <property type="match status" value="1"/>
</dbReference>
<keyword evidence="5" id="KW-0472">Membrane</keyword>
<evidence type="ECO:0000256" key="2">
    <source>
        <dbReference type="ARBA" id="ARBA00029447"/>
    </source>
</evidence>
<accession>A0ABU0GFC8</accession>
<feature type="domain" description="HAMP" evidence="7">
    <location>
        <begin position="365"/>
        <end position="418"/>
    </location>
</feature>
<dbReference type="EMBL" id="JAUSUW010000021">
    <property type="protein sequence ID" value="MDQ0423441.1"/>
    <property type="molecule type" value="Genomic_DNA"/>
</dbReference>
<dbReference type="CDD" id="cd06225">
    <property type="entry name" value="HAMP"/>
    <property type="match status" value="1"/>
</dbReference>
<keyword evidence="5" id="KW-1133">Transmembrane helix</keyword>
<dbReference type="Gene3D" id="1.10.287.950">
    <property type="entry name" value="Methyl-accepting chemotaxis protein"/>
    <property type="match status" value="1"/>
</dbReference>
<dbReference type="Pfam" id="PF00672">
    <property type="entry name" value="HAMP"/>
    <property type="match status" value="1"/>
</dbReference>
<dbReference type="PROSITE" id="PS51257">
    <property type="entry name" value="PROKAR_LIPOPROTEIN"/>
    <property type="match status" value="1"/>
</dbReference>
<evidence type="ECO:0000256" key="4">
    <source>
        <dbReference type="SAM" id="MobiDB-lite"/>
    </source>
</evidence>
<dbReference type="SUPFAM" id="SSF158472">
    <property type="entry name" value="HAMP domain-like"/>
    <property type="match status" value="1"/>
</dbReference>
<feature type="domain" description="HAMP" evidence="7">
    <location>
        <begin position="446"/>
        <end position="498"/>
    </location>
</feature>
<dbReference type="Proteomes" id="UP001238496">
    <property type="component" value="Unassembled WGS sequence"/>
</dbReference>
<dbReference type="SUPFAM" id="SSF58104">
    <property type="entry name" value="Methyl-accepting chemotaxis protein (MCP) signaling domain"/>
    <property type="match status" value="1"/>
</dbReference>
<keyword evidence="3" id="KW-0807">Transducer</keyword>
<evidence type="ECO:0000256" key="5">
    <source>
        <dbReference type="SAM" id="Phobius"/>
    </source>
</evidence>
<dbReference type="PANTHER" id="PTHR43531">
    <property type="entry name" value="PROTEIN ICFG"/>
    <property type="match status" value="1"/>
</dbReference>
<sequence>MKGSNGTNARTNVLSSVKAKFAGLVVGATLVSCMAVGMLSYQVGKTGLIDASKLRLESVAATQAKALSAYETRIQQALGELAQNSALGEAADTVATVIKIEEAKIREVFQDPAKKPEERASIDGSGLKLLYGVRHASIHGAIASTRQNTNVSDIYVIDNAGQIIYSVTKGDAFLTNVTDPANAALKAAFDAAQAGDVNQVHSIGFSEMRAEDDTHSALIAQPLAISVWGEIVRKGVIVIRVGANRLASSLAPDGMGQSIDDSFLLAEDGSLRAGTISGGANAGVPEALVAAARNGSKGSDFAASGDRTLFYSFMPASLFGQKNLLAIGQDERGILASSNELARWALLTTIAVLVVMGGIGIAVSSSLTRPLTQLAGLMNRLNNGDTAIQIDGTGRQDEIGLMARALDSFRQNALEKERIEKEAESRDLQMSAERREREAEKQRSAQELQEAVTALATGLKNLSDDKLHLRIETRFVPELDHLRVDFNESLDKLEETIRAIMASADTIRGGSNDLKGASANLAHRTERQAASLEEAAAALGEMTGSVNDALRRCETAVQVSADALKGAKASSEVVNEAIVAMQRIEESSSKIRQIIDVIDQIAFQTNLLALNAGVEAARAGEAGKGFAVVAQEVRELAQRSSAAARDINGLINASTSNVSDGVALVLQTGERLHTIEDNIAAINGQIGAIAGASREQSARLSEINASVNDLDQMTQQNAAMVEETTAAAFALAQEADGLTEQVSRFTIGQHDGSARRAA</sequence>
<dbReference type="PROSITE" id="PS50111">
    <property type="entry name" value="CHEMOTAXIS_TRANSDUC_2"/>
    <property type="match status" value="1"/>
</dbReference>
<evidence type="ECO:0000256" key="3">
    <source>
        <dbReference type="PROSITE-ProRule" id="PRU00284"/>
    </source>
</evidence>
<dbReference type="Pfam" id="PF00015">
    <property type="entry name" value="MCPsignal"/>
    <property type="match status" value="1"/>
</dbReference>
<reference evidence="8 9" key="1">
    <citation type="submission" date="2023-07" db="EMBL/GenBank/DDBJ databases">
        <title>Genomic Encyclopedia of Type Strains, Phase IV (KMG-IV): sequencing the most valuable type-strain genomes for metagenomic binning, comparative biology and taxonomic classification.</title>
        <authorList>
            <person name="Goeker M."/>
        </authorList>
    </citation>
    <scope>NUCLEOTIDE SEQUENCE [LARGE SCALE GENOMIC DNA]</scope>
    <source>
        <strain evidence="8 9">DSM 1111</strain>
    </source>
</reference>
<dbReference type="RefSeq" id="WP_307377340.1">
    <property type="nucleotide sequence ID" value="NZ_JAUSUW010000021.1"/>
</dbReference>
<evidence type="ECO:0000259" key="6">
    <source>
        <dbReference type="PROSITE" id="PS50111"/>
    </source>
</evidence>
<dbReference type="CDD" id="cd11386">
    <property type="entry name" value="MCP_signal"/>
    <property type="match status" value="1"/>
</dbReference>